<evidence type="ECO:0000259" key="2">
    <source>
        <dbReference type="Pfam" id="PF15918"/>
    </source>
</evidence>
<sequence length="81" mass="8851">MSQKNMIPVPRGCGPMALSIVFQAVFSAFPDRSPSVHPLQDRSARLAKSKPNKPSSSFDLAIDNYLKDFGCGNQGRSYVGY</sequence>
<evidence type="ECO:0000256" key="1">
    <source>
        <dbReference type="SAM" id="MobiDB-lite"/>
    </source>
</evidence>
<dbReference type="HOGENOM" id="CLU_2608582_0_0_1"/>
<proteinExistence type="predicted"/>
<organism evidence="4">
    <name type="scientific">Drosophila persimilis</name>
    <name type="common">Fruit fly</name>
    <dbReference type="NCBI Taxonomy" id="7234"/>
    <lineage>
        <taxon>Eukaryota</taxon>
        <taxon>Metazoa</taxon>
        <taxon>Ecdysozoa</taxon>
        <taxon>Arthropoda</taxon>
        <taxon>Hexapoda</taxon>
        <taxon>Insecta</taxon>
        <taxon>Pterygota</taxon>
        <taxon>Neoptera</taxon>
        <taxon>Endopterygota</taxon>
        <taxon>Diptera</taxon>
        <taxon>Brachycera</taxon>
        <taxon>Muscomorpha</taxon>
        <taxon>Ephydroidea</taxon>
        <taxon>Drosophilidae</taxon>
        <taxon>Drosophila</taxon>
        <taxon>Sophophora</taxon>
    </lineage>
</organism>
<evidence type="ECO:0000313" key="4">
    <source>
        <dbReference type="Proteomes" id="UP000008744"/>
    </source>
</evidence>
<name>B4GC41_DROPE</name>
<evidence type="ECO:0000313" key="3">
    <source>
        <dbReference type="EMBL" id="EDW32384.1"/>
    </source>
</evidence>
<feature type="domain" description="DUF4744" evidence="2">
    <location>
        <begin position="37"/>
        <end position="81"/>
    </location>
</feature>
<accession>B4GC41</accession>
<dbReference type="EMBL" id="CH479181">
    <property type="protein sequence ID" value="EDW32384.1"/>
    <property type="molecule type" value="Genomic_DNA"/>
</dbReference>
<dbReference type="PhylomeDB" id="B4GC41"/>
<protein>
    <submittedName>
        <fullName evidence="3">GL11606</fullName>
    </submittedName>
</protein>
<keyword evidence="4" id="KW-1185">Reference proteome</keyword>
<dbReference type="Proteomes" id="UP000008744">
    <property type="component" value="Unassembled WGS sequence"/>
</dbReference>
<dbReference type="InterPro" id="IPR031806">
    <property type="entry name" value="DUF4744"/>
</dbReference>
<dbReference type="AlphaFoldDB" id="B4GC41"/>
<reference evidence="3 4" key="1">
    <citation type="journal article" date="2007" name="Nature">
        <title>Evolution of genes and genomes on the Drosophila phylogeny.</title>
        <authorList>
            <consortium name="Drosophila 12 Genomes Consortium"/>
            <person name="Clark A.G."/>
            <person name="Eisen M.B."/>
            <person name="Smith D.R."/>
            <person name="Bergman C.M."/>
            <person name="Oliver B."/>
            <person name="Markow T.A."/>
            <person name="Kaufman T.C."/>
            <person name="Kellis M."/>
            <person name="Gelbart W."/>
            <person name="Iyer V.N."/>
            <person name="Pollard D.A."/>
            <person name="Sackton T.B."/>
            <person name="Larracuente A.M."/>
            <person name="Singh N.D."/>
            <person name="Abad J.P."/>
            <person name="Abt D.N."/>
            <person name="Adryan B."/>
            <person name="Aguade M."/>
            <person name="Akashi H."/>
            <person name="Anderson W.W."/>
            <person name="Aquadro C.F."/>
            <person name="Ardell D.H."/>
            <person name="Arguello R."/>
            <person name="Artieri C.G."/>
            <person name="Barbash D.A."/>
            <person name="Barker D."/>
            <person name="Barsanti P."/>
            <person name="Batterham P."/>
            <person name="Batzoglou S."/>
            <person name="Begun D."/>
            <person name="Bhutkar A."/>
            <person name="Blanco E."/>
            <person name="Bosak S.A."/>
            <person name="Bradley R.K."/>
            <person name="Brand A.D."/>
            <person name="Brent M.R."/>
            <person name="Brooks A.N."/>
            <person name="Brown R.H."/>
            <person name="Butlin R.K."/>
            <person name="Caggese C."/>
            <person name="Calvi B.R."/>
            <person name="Bernardo de Carvalho A."/>
            <person name="Caspi A."/>
            <person name="Castrezana S."/>
            <person name="Celniker S.E."/>
            <person name="Chang J.L."/>
            <person name="Chapple C."/>
            <person name="Chatterji S."/>
            <person name="Chinwalla A."/>
            <person name="Civetta A."/>
            <person name="Clifton S.W."/>
            <person name="Comeron J.M."/>
            <person name="Costello J.C."/>
            <person name="Coyne J.A."/>
            <person name="Daub J."/>
            <person name="David R.G."/>
            <person name="Delcher A.L."/>
            <person name="Delehaunty K."/>
            <person name="Do C.B."/>
            <person name="Ebling H."/>
            <person name="Edwards K."/>
            <person name="Eickbush T."/>
            <person name="Evans J.D."/>
            <person name="Filipski A."/>
            <person name="Findeiss S."/>
            <person name="Freyhult E."/>
            <person name="Fulton L."/>
            <person name="Fulton R."/>
            <person name="Garcia A.C."/>
            <person name="Gardiner A."/>
            <person name="Garfield D.A."/>
            <person name="Garvin B.E."/>
            <person name="Gibson G."/>
            <person name="Gilbert D."/>
            <person name="Gnerre S."/>
            <person name="Godfrey J."/>
            <person name="Good R."/>
            <person name="Gotea V."/>
            <person name="Gravely B."/>
            <person name="Greenberg A.J."/>
            <person name="Griffiths-Jones S."/>
            <person name="Gross S."/>
            <person name="Guigo R."/>
            <person name="Gustafson E.A."/>
            <person name="Haerty W."/>
            <person name="Hahn M.W."/>
            <person name="Halligan D.L."/>
            <person name="Halpern A.L."/>
            <person name="Halter G.M."/>
            <person name="Han M.V."/>
            <person name="Heger A."/>
            <person name="Hillier L."/>
            <person name="Hinrichs A.S."/>
            <person name="Holmes I."/>
            <person name="Hoskins R.A."/>
            <person name="Hubisz M.J."/>
            <person name="Hultmark D."/>
            <person name="Huntley M.A."/>
            <person name="Jaffe D.B."/>
            <person name="Jagadeeshan S."/>
            <person name="Jeck W.R."/>
            <person name="Johnson J."/>
            <person name="Jones C.D."/>
            <person name="Jordan W.C."/>
            <person name="Karpen G.H."/>
            <person name="Kataoka E."/>
            <person name="Keightley P.D."/>
            <person name="Kheradpour P."/>
            <person name="Kirkness E.F."/>
            <person name="Koerich L.B."/>
            <person name="Kristiansen K."/>
            <person name="Kudrna D."/>
            <person name="Kulathinal R.J."/>
            <person name="Kumar S."/>
            <person name="Kwok R."/>
            <person name="Lander E."/>
            <person name="Langley C.H."/>
            <person name="Lapoint R."/>
            <person name="Lazzaro B.P."/>
            <person name="Lee S.J."/>
            <person name="Levesque L."/>
            <person name="Li R."/>
            <person name="Lin C.F."/>
            <person name="Lin M.F."/>
            <person name="Lindblad-Toh K."/>
            <person name="Llopart A."/>
            <person name="Long M."/>
            <person name="Low L."/>
            <person name="Lozovsky E."/>
            <person name="Lu J."/>
            <person name="Luo M."/>
            <person name="Machado C.A."/>
            <person name="Makalowski W."/>
            <person name="Marzo M."/>
            <person name="Matsuda M."/>
            <person name="Matzkin L."/>
            <person name="McAllister B."/>
            <person name="McBride C.S."/>
            <person name="McKernan B."/>
            <person name="McKernan K."/>
            <person name="Mendez-Lago M."/>
            <person name="Minx P."/>
            <person name="Mollenhauer M.U."/>
            <person name="Montooth K."/>
            <person name="Mount S.M."/>
            <person name="Mu X."/>
            <person name="Myers E."/>
            <person name="Negre B."/>
            <person name="Newfeld S."/>
            <person name="Nielsen R."/>
            <person name="Noor M.A."/>
            <person name="O'Grady P."/>
            <person name="Pachter L."/>
            <person name="Papaceit M."/>
            <person name="Parisi M.J."/>
            <person name="Parisi M."/>
            <person name="Parts L."/>
            <person name="Pedersen J.S."/>
            <person name="Pesole G."/>
            <person name="Phillippy A.M."/>
            <person name="Ponting C.P."/>
            <person name="Pop M."/>
            <person name="Porcelli D."/>
            <person name="Powell J.R."/>
            <person name="Prohaska S."/>
            <person name="Pruitt K."/>
            <person name="Puig M."/>
            <person name="Quesneville H."/>
            <person name="Ram K.R."/>
            <person name="Rand D."/>
            <person name="Rasmussen M.D."/>
            <person name="Reed L.K."/>
            <person name="Reenan R."/>
            <person name="Reily A."/>
            <person name="Remington K.A."/>
            <person name="Rieger T.T."/>
            <person name="Ritchie M.G."/>
            <person name="Robin C."/>
            <person name="Rogers Y.H."/>
            <person name="Rohde C."/>
            <person name="Rozas J."/>
            <person name="Rubenfield M.J."/>
            <person name="Ruiz A."/>
            <person name="Russo S."/>
            <person name="Salzberg S.L."/>
            <person name="Sanchez-Gracia A."/>
            <person name="Saranga D.J."/>
            <person name="Sato H."/>
            <person name="Schaeffer S.W."/>
            <person name="Schatz M.C."/>
            <person name="Schlenke T."/>
            <person name="Schwartz R."/>
            <person name="Segarra C."/>
            <person name="Singh R.S."/>
            <person name="Sirot L."/>
            <person name="Sirota M."/>
            <person name="Sisneros N.B."/>
            <person name="Smith C.D."/>
            <person name="Smith T.F."/>
            <person name="Spieth J."/>
            <person name="Stage D.E."/>
            <person name="Stark A."/>
            <person name="Stephan W."/>
            <person name="Strausberg R.L."/>
            <person name="Strempel S."/>
            <person name="Sturgill D."/>
            <person name="Sutton G."/>
            <person name="Sutton G.G."/>
            <person name="Tao W."/>
            <person name="Teichmann S."/>
            <person name="Tobari Y.N."/>
            <person name="Tomimura Y."/>
            <person name="Tsolas J.M."/>
            <person name="Valente V.L."/>
            <person name="Venter E."/>
            <person name="Venter J.C."/>
            <person name="Vicario S."/>
            <person name="Vieira F.G."/>
            <person name="Vilella A.J."/>
            <person name="Villasante A."/>
            <person name="Walenz B."/>
            <person name="Wang J."/>
            <person name="Wasserman M."/>
            <person name="Watts T."/>
            <person name="Wilson D."/>
            <person name="Wilson R.K."/>
            <person name="Wing R.A."/>
            <person name="Wolfner M.F."/>
            <person name="Wong A."/>
            <person name="Wong G.K."/>
            <person name="Wu C.I."/>
            <person name="Wu G."/>
            <person name="Yamamoto D."/>
            <person name="Yang H.P."/>
            <person name="Yang S.P."/>
            <person name="Yorke J.A."/>
            <person name="Yoshida K."/>
            <person name="Zdobnov E."/>
            <person name="Zhang P."/>
            <person name="Zhang Y."/>
            <person name="Zimin A.V."/>
            <person name="Baldwin J."/>
            <person name="Abdouelleil A."/>
            <person name="Abdulkadir J."/>
            <person name="Abebe A."/>
            <person name="Abera B."/>
            <person name="Abreu J."/>
            <person name="Acer S.C."/>
            <person name="Aftuck L."/>
            <person name="Alexander A."/>
            <person name="An P."/>
            <person name="Anderson E."/>
            <person name="Anderson S."/>
            <person name="Arachi H."/>
            <person name="Azer M."/>
            <person name="Bachantsang P."/>
            <person name="Barry A."/>
            <person name="Bayul T."/>
            <person name="Berlin A."/>
            <person name="Bessette D."/>
            <person name="Bloom T."/>
            <person name="Blye J."/>
            <person name="Boguslavskiy L."/>
            <person name="Bonnet C."/>
            <person name="Boukhgalter B."/>
            <person name="Bourzgui I."/>
            <person name="Brown A."/>
            <person name="Cahill P."/>
            <person name="Channer S."/>
            <person name="Cheshatsang Y."/>
            <person name="Chuda L."/>
            <person name="Citroen M."/>
            <person name="Collymore A."/>
            <person name="Cooke P."/>
            <person name="Costello M."/>
            <person name="D'Aco K."/>
            <person name="Daza R."/>
            <person name="De Haan G."/>
            <person name="DeGray S."/>
            <person name="DeMaso C."/>
            <person name="Dhargay N."/>
            <person name="Dooley K."/>
            <person name="Dooley E."/>
            <person name="Doricent M."/>
            <person name="Dorje P."/>
            <person name="Dorjee K."/>
            <person name="Dupes A."/>
            <person name="Elong R."/>
            <person name="Falk J."/>
            <person name="Farina A."/>
            <person name="Faro S."/>
            <person name="Ferguson D."/>
            <person name="Fisher S."/>
            <person name="Foley C.D."/>
            <person name="Franke A."/>
            <person name="Friedrich D."/>
            <person name="Gadbois L."/>
            <person name="Gearin G."/>
            <person name="Gearin C.R."/>
            <person name="Giannoukos G."/>
            <person name="Goode T."/>
            <person name="Graham J."/>
            <person name="Grandbois E."/>
            <person name="Grewal S."/>
            <person name="Gyaltsen K."/>
            <person name="Hafez N."/>
            <person name="Hagos B."/>
            <person name="Hall J."/>
            <person name="Henson C."/>
            <person name="Hollinger A."/>
            <person name="Honan T."/>
            <person name="Huard M.D."/>
            <person name="Hughes L."/>
            <person name="Hurhula B."/>
            <person name="Husby M.E."/>
            <person name="Kamat A."/>
            <person name="Kanga B."/>
            <person name="Kashin S."/>
            <person name="Khazanovich D."/>
            <person name="Kisner P."/>
            <person name="Lance K."/>
            <person name="Lara M."/>
            <person name="Lee W."/>
            <person name="Lennon N."/>
            <person name="Letendre F."/>
            <person name="LeVine R."/>
            <person name="Lipovsky A."/>
            <person name="Liu X."/>
            <person name="Liu J."/>
            <person name="Liu S."/>
            <person name="Lokyitsang T."/>
            <person name="Lokyitsang Y."/>
            <person name="Lubonja R."/>
            <person name="Lui A."/>
            <person name="MacDonald P."/>
            <person name="Magnisalis V."/>
            <person name="Maru K."/>
            <person name="Matthews C."/>
            <person name="McCusker W."/>
            <person name="McDonough S."/>
            <person name="Mehta T."/>
            <person name="Meldrim J."/>
            <person name="Meneus L."/>
            <person name="Mihai O."/>
            <person name="Mihalev A."/>
            <person name="Mihova T."/>
            <person name="Mittelman R."/>
            <person name="Mlenga V."/>
            <person name="Montmayeur A."/>
            <person name="Mulrain L."/>
            <person name="Navidi A."/>
            <person name="Naylor J."/>
            <person name="Negash T."/>
            <person name="Nguyen T."/>
            <person name="Nguyen N."/>
            <person name="Nicol R."/>
            <person name="Norbu C."/>
            <person name="Norbu N."/>
            <person name="Novod N."/>
            <person name="O'Neill B."/>
            <person name="Osman S."/>
            <person name="Markiewicz E."/>
            <person name="Oyono O.L."/>
            <person name="Patti C."/>
            <person name="Phunkhang P."/>
            <person name="Pierre F."/>
            <person name="Priest M."/>
            <person name="Raghuraman S."/>
            <person name="Rege F."/>
            <person name="Reyes R."/>
            <person name="Rise C."/>
            <person name="Rogov P."/>
            <person name="Ross K."/>
            <person name="Ryan E."/>
            <person name="Settipalli S."/>
            <person name="Shea T."/>
            <person name="Sherpa N."/>
            <person name="Shi L."/>
            <person name="Shih D."/>
            <person name="Sparrow T."/>
            <person name="Spaulding J."/>
            <person name="Stalker J."/>
            <person name="Stange-Thomann N."/>
            <person name="Stavropoulos S."/>
            <person name="Stone C."/>
            <person name="Strader C."/>
            <person name="Tesfaye S."/>
            <person name="Thomson T."/>
            <person name="Thoulutsang Y."/>
            <person name="Thoulutsang D."/>
            <person name="Topham K."/>
            <person name="Topping I."/>
            <person name="Tsamla T."/>
            <person name="Vassiliev H."/>
            <person name="Vo A."/>
            <person name="Wangchuk T."/>
            <person name="Wangdi T."/>
            <person name="Weiand M."/>
            <person name="Wilkinson J."/>
            <person name="Wilson A."/>
            <person name="Yadav S."/>
            <person name="Young G."/>
            <person name="Yu Q."/>
            <person name="Zembek L."/>
            <person name="Zhong D."/>
            <person name="Zimmer A."/>
            <person name="Zwirko Z."/>
            <person name="Jaffe D.B."/>
            <person name="Alvarez P."/>
            <person name="Brockman W."/>
            <person name="Butler J."/>
            <person name="Chin C."/>
            <person name="Gnerre S."/>
            <person name="Grabherr M."/>
            <person name="Kleber M."/>
            <person name="Mauceli E."/>
            <person name="MacCallum I."/>
        </authorList>
    </citation>
    <scope>NUCLEOTIDE SEQUENCE [LARGE SCALE GENOMIC DNA]</scope>
    <source>
        <strain evidence="4">MSH-3 / Tucson 14011-0111.49</strain>
    </source>
</reference>
<gene>
    <name evidence="3" type="primary">Dper\GL11606</name>
    <name evidence="3" type="ORF">Dper_GL11606</name>
</gene>
<dbReference type="Pfam" id="PF15918">
    <property type="entry name" value="DUF4744"/>
    <property type="match status" value="1"/>
</dbReference>
<feature type="region of interest" description="Disordered" evidence="1">
    <location>
        <begin position="32"/>
        <end position="55"/>
    </location>
</feature>